<dbReference type="KEGG" id="kfa:Q73A0000_13500"/>
<evidence type="ECO:0000313" key="3">
    <source>
        <dbReference type="EMBL" id="QOW11302.1"/>
    </source>
</evidence>
<keyword evidence="4" id="KW-1185">Reference proteome</keyword>
<proteinExistence type="predicted"/>
<feature type="domain" description="CCDC81-like prokaryotic HU" evidence="2">
    <location>
        <begin position="62"/>
        <end position="127"/>
    </location>
</feature>
<dbReference type="Proteomes" id="UP000594195">
    <property type="component" value="Chromosome"/>
</dbReference>
<gene>
    <name evidence="3" type="ORF">Q73A0000_13500</name>
</gene>
<protein>
    <recommendedName>
        <fullName evidence="2">CCDC81-like prokaryotic HU domain-containing protein</fullName>
    </recommendedName>
</protein>
<evidence type="ECO:0000259" key="2">
    <source>
        <dbReference type="Pfam" id="PF18175"/>
    </source>
</evidence>
<evidence type="ECO:0000313" key="4">
    <source>
        <dbReference type="Proteomes" id="UP000594195"/>
    </source>
</evidence>
<feature type="transmembrane region" description="Helical" evidence="1">
    <location>
        <begin position="153"/>
        <end position="172"/>
    </location>
</feature>
<dbReference type="AlphaFoldDB" id="A0A7M2YCW4"/>
<name>A0A7M2YCW4_9FLAO</name>
<dbReference type="RefSeq" id="WP_193811484.1">
    <property type="nucleotide sequence ID" value="NZ_CP040442.1"/>
</dbReference>
<organism evidence="3 4">
    <name type="scientific">Kaistella flava</name>
    <name type="common">ex Peng et al. 2021</name>
    <dbReference type="NCBI Taxonomy" id="2038776"/>
    <lineage>
        <taxon>Bacteria</taxon>
        <taxon>Pseudomonadati</taxon>
        <taxon>Bacteroidota</taxon>
        <taxon>Flavobacteriia</taxon>
        <taxon>Flavobacteriales</taxon>
        <taxon>Weeksellaceae</taxon>
        <taxon>Chryseobacterium group</taxon>
        <taxon>Kaistella</taxon>
    </lineage>
</organism>
<dbReference type="InterPro" id="IPR041268">
    <property type="entry name" value="HU-CCDC81_bac_2"/>
</dbReference>
<dbReference type="Pfam" id="PF18175">
    <property type="entry name" value="HU-CCDC81_bac_2"/>
    <property type="match status" value="1"/>
</dbReference>
<keyword evidence="1" id="KW-1133">Transmembrane helix</keyword>
<evidence type="ECO:0000256" key="1">
    <source>
        <dbReference type="SAM" id="Phobius"/>
    </source>
</evidence>
<sequence>MNFHLFLLEFLKKPGSVSLPGFGTFYLHTINAVLDKEGKNILPPGAEVAFKTDVSGNGNDFANFLSTQKNIPLIDAEIEIKKQINYWNATLHKEKKVSVENLGTFFLEDSKMIFSGNRAENLSADFYGLEEINISEIKNSPNKSGNSYQLSKSFYWITPMIIGILGLTYFGVTQPEMIFGQKSFKNETPKKEVTPIKIDSVKIDSLNAIQLAMDSIKNDSLQKAIAPIKAPVKKWSSKKYSKTQWKKPRTH</sequence>
<dbReference type="EMBL" id="CP040442">
    <property type="protein sequence ID" value="QOW11302.1"/>
    <property type="molecule type" value="Genomic_DNA"/>
</dbReference>
<reference evidence="3 4" key="1">
    <citation type="submission" date="2019-05" db="EMBL/GenBank/DDBJ databases">
        <title>Chryseobacterium sp. isolated from King George Island, maritime Antarctica.</title>
        <authorList>
            <person name="Peng X."/>
        </authorList>
    </citation>
    <scope>NUCLEOTIDE SEQUENCE [LARGE SCALE GENOMIC DNA]</scope>
    <source>
        <strain evidence="3 4">7-3A</strain>
    </source>
</reference>
<accession>A0A7M2YCW4</accession>
<keyword evidence="1" id="KW-0812">Transmembrane</keyword>
<keyword evidence="1" id="KW-0472">Membrane</keyword>